<keyword evidence="1" id="KW-0812">Transmembrane</keyword>
<dbReference type="Proteomes" id="UP000002361">
    <property type="component" value="Plasmid pRCB133"/>
</dbReference>
<proteinExistence type="predicted"/>
<feature type="transmembrane region" description="Helical" evidence="1">
    <location>
        <begin position="55"/>
        <end position="72"/>
    </location>
</feature>
<organism evidence="2 3">
    <name type="scientific">Rhodobacter capsulatus (strain ATCC BAA-309 / NBRC 16581 / SB1003)</name>
    <dbReference type="NCBI Taxonomy" id="272942"/>
    <lineage>
        <taxon>Bacteria</taxon>
        <taxon>Pseudomonadati</taxon>
        <taxon>Pseudomonadota</taxon>
        <taxon>Alphaproteobacteria</taxon>
        <taxon>Rhodobacterales</taxon>
        <taxon>Rhodobacter group</taxon>
        <taxon>Rhodobacter</taxon>
    </lineage>
</organism>
<sequence>MGGFKDCNGLKRRAMFGTALMFGMMVLILSLQLLGGFPPLYRPFGKLPEADLRRLIPHLFLIFPAMAAFVVFKQPIRLILPGAVGLWCGGRIRRLIAAGGATPRFVPDWPIFTLSPMLAFDLWTPGDATLVSGRRVL</sequence>
<keyword evidence="3" id="KW-1185">Reference proteome</keyword>
<feature type="transmembrane region" description="Helical" evidence="1">
    <location>
        <begin position="14"/>
        <end position="35"/>
    </location>
</feature>
<gene>
    <name evidence="2" type="ordered locus">RCAP_rcp00039</name>
</gene>
<name>D5AVG2_RHOCB</name>
<keyword evidence="2" id="KW-0614">Plasmid</keyword>
<keyword evidence="1" id="KW-1133">Transmembrane helix</keyword>
<evidence type="ECO:0000256" key="1">
    <source>
        <dbReference type="SAM" id="Phobius"/>
    </source>
</evidence>
<reference key="1">
    <citation type="submission" date="2008-12" db="EMBL/GenBank/DDBJ databases">
        <title>Complete genome sequence of Rhodobacter capsulatus SB1003.</title>
        <authorList>
            <person name="Strnad H."/>
            <person name="Lapidus A."/>
            <person name="Vlcek C."/>
            <person name="Ulbrich P."/>
            <person name="Paces J."/>
            <person name="Maltsev N."/>
            <person name="Kumar V."/>
            <person name="Kogan Y."/>
            <person name="Milgram A."/>
            <person name="Rebrekov D."/>
            <person name="Mazur M."/>
            <person name="Cox R."/>
            <person name="Kyrpides N."/>
            <person name="Kolar M."/>
            <person name="Sachova J."/>
            <person name="Ridl J."/>
            <person name="Ivanova N."/>
            <person name="Kapatral V."/>
            <person name="Los T."/>
            <person name="Lykidis A."/>
            <person name="Mikhailova N."/>
            <person name="Reznik G."/>
            <person name="Vasieva O."/>
            <person name="Fonstein M."/>
            <person name="Paces V."/>
            <person name="Haselkorn R."/>
        </authorList>
    </citation>
    <scope>NUCLEOTIDE SEQUENCE</scope>
    <source>
        <strain>SB1003</strain>
    </source>
</reference>
<evidence type="ECO:0000313" key="3">
    <source>
        <dbReference type="Proteomes" id="UP000002361"/>
    </source>
</evidence>
<protein>
    <submittedName>
        <fullName evidence="2">Uncharacterized protein</fullName>
    </submittedName>
</protein>
<dbReference type="AlphaFoldDB" id="D5AVG2"/>
<dbReference type="HOGENOM" id="CLU_1947207_0_0_5"/>
<keyword evidence="1" id="KW-0472">Membrane</keyword>
<geneLocation type="plasmid" evidence="2 3">
    <name>pRCB133</name>
</geneLocation>
<reference evidence="2 3" key="2">
    <citation type="journal article" date="2010" name="J. Bacteriol.">
        <title>Complete genome sequence of the photosynthetic purple nonsulfur bacterium Rhodobacter capsulatus SB 1003.</title>
        <authorList>
            <person name="Strnad H."/>
            <person name="Lapidus A."/>
            <person name="Paces J."/>
            <person name="Ulbrich P."/>
            <person name="Vlcek C."/>
            <person name="Paces V."/>
            <person name="Haselkorn R."/>
        </authorList>
    </citation>
    <scope>NUCLEOTIDE SEQUENCE [LARGE SCALE GENOMIC DNA]</scope>
    <source>
        <strain evidence="3">ATCC BAA-309 / NBRC 16581 / SB1003</strain>
        <plasmid evidence="2 3">pRCB133</plasmid>
    </source>
</reference>
<evidence type="ECO:0000313" key="2">
    <source>
        <dbReference type="EMBL" id="ADE87297.1"/>
    </source>
</evidence>
<dbReference type="KEGG" id="rcp:RCAP_rcp00039"/>
<dbReference type="EMBL" id="CP001313">
    <property type="protein sequence ID" value="ADE87297.1"/>
    <property type="molecule type" value="Genomic_DNA"/>
</dbReference>
<accession>D5AVG2</accession>